<organism evidence="1">
    <name type="scientific">Aphanomyces astaci</name>
    <name type="common">Crayfish plague agent</name>
    <dbReference type="NCBI Taxonomy" id="112090"/>
    <lineage>
        <taxon>Eukaryota</taxon>
        <taxon>Sar</taxon>
        <taxon>Stramenopiles</taxon>
        <taxon>Oomycota</taxon>
        <taxon>Saprolegniomycetes</taxon>
        <taxon>Saprolegniales</taxon>
        <taxon>Verrucalvaceae</taxon>
        <taxon>Aphanomyces</taxon>
    </lineage>
</organism>
<dbReference type="GeneID" id="20814562"/>
<name>W4G060_APHAT</name>
<dbReference type="EMBL" id="KI913154">
    <property type="protein sequence ID" value="ETV72439.1"/>
    <property type="molecule type" value="Genomic_DNA"/>
</dbReference>
<dbReference type="VEuPathDB" id="FungiDB:H257_12566"/>
<accession>W4G060</accession>
<evidence type="ECO:0000313" key="1">
    <source>
        <dbReference type="EMBL" id="ETV72439.1"/>
    </source>
</evidence>
<dbReference type="AlphaFoldDB" id="W4G060"/>
<proteinExistence type="predicted"/>
<reference evidence="1" key="1">
    <citation type="submission" date="2013-12" db="EMBL/GenBank/DDBJ databases">
        <title>The Genome Sequence of Aphanomyces astaci APO3.</title>
        <authorList>
            <consortium name="The Broad Institute Genomics Platform"/>
            <person name="Russ C."/>
            <person name="Tyler B."/>
            <person name="van West P."/>
            <person name="Dieguez-Uribeondo J."/>
            <person name="Young S.K."/>
            <person name="Zeng Q."/>
            <person name="Gargeya S."/>
            <person name="Fitzgerald M."/>
            <person name="Abouelleil A."/>
            <person name="Alvarado L."/>
            <person name="Chapman S.B."/>
            <person name="Gainer-Dewar J."/>
            <person name="Goldberg J."/>
            <person name="Griggs A."/>
            <person name="Gujja S."/>
            <person name="Hansen M."/>
            <person name="Howarth C."/>
            <person name="Imamovic A."/>
            <person name="Ireland A."/>
            <person name="Larimer J."/>
            <person name="McCowan C."/>
            <person name="Murphy C."/>
            <person name="Pearson M."/>
            <person name="Poon T.W."/>
            <person name="Priest M."/>
            <person name="Roberts A."/>
            <person name="Saif S."/>
            <person name="Shea T."/>
            <person name="Sykes S."/>
            <person name="Wortman J."/>
            <person name="Nusbaum C."/>
            <person name="Birren B."/>
        </authorList>
    </citation>
    <scope>NUCLEOTIDE SEQUENCE [LARGE SCALE GENOMIC DNA]</scope>
    <source>
        <strain evidence="1">APO3</strain>
    </source>
</reference>
<protein>
    <submittedName>
        <fullName evidence="1">Uncharacterized protein</fullName>
    </submittedName>
</protein>
<gene>
    <name evidence="1" type="ORF">H257_12566</name>
</gene>
<dbReference type="RefSeq" id="XP_009838121.1">
    <property type="nucleotide sequence ID" value="XM_009839819.1"/>
</dbReference>
<sequence length="138" mass="15550">MALSVHTITMLLALAKTKSTRDMLMCMYVYQYVEPPLLPRVVFSLDSYAHANALLDFRFDVVGIKRLGYLLRVGTNESIASTTKPSLPQMAFVITFGDQLRVDATTQRCSRTVASYKRLQAIRQCLPQNTSTATQHME</sequence>
<dbReference type="OrthoDB" id="78283at2759"/>